<dbReference type="InterPro" id="IPR050474">
    <property type="entry name" value="Hel308_SKI2-like"/>
</dbReference>
<reference evidence="6" key="1">
    <citation type="submission" date="2013-10" db="EMBL/GenBank/DDBJ databases">
        <title>Genomic analysis of the causative agents of coccidiosis in chickens.</title>
        <authorList>
            <person name="Reid A.J."/>
            <person name="Blake D."/>
            <person name="Billington K."/>
            <person name="Browne H."/>
            <person name="Dunn M."/>
            <person name="Hung S."/>
            <person name="Kawahara F."/>
            <person name="Miranda-Saavedra D."/>
            <person name="Mourier T."/>
            <person name="Nagra H."/>
            <person name="Otto T.D."/>
            <person name="Rawlings N."/>
            <person name="Sanchez A."/>
            <person name="Sanders M."/>
            <person name="Subramaniam C."/>
            <person name="Tay Y."/>
            <person name="Dear P."/>
            <person name="Doerig C."/>
            <person name="Gruber A."/>
            <person name="Parkinson J."/>
            <person name="Shirley M."/>
            <person name="Wan K.L."/>
            <person name="Berriman M."/>
            <person name="Tomley F."/>
            <person name="Pain A."/>
        </authorList>
    </citation>
    <scope>NUCLEOTIDE SEQUENCE [LARGE SCALE GENOMIC DNA]</scope>
    <source>
        <strain evidence="6">Houghton</strain>
    </source>
</reference>
<feature type="region of interest" description="Disordered" evidence="5">
    <location>
        <begin position="19"/>
        <end position="69"/>
    </location>
</feature>
<evidence type="ECO:0000256" key="3">
    <source>
        <dbReference type="ARBA" id="ARBA00022806"/>
    </source>
</evidence>
<name>U6H5M8_9EIME</name>
<protein>
    <submittedName>
        <fullName evidence="6">Activating signal cointegrator 1 complex subunit 3, related</fullName>
    </submittedName>
</protein>
<dbReference type="EMBL" id="HG696892">
    <property type="protein sequence ID" value="CDI87182.1"/>
    <property type="molecule type" value="Genomic_DNA"/>
</dbReference>
<evidence type="ECO:0000256" key="4">
    <source>
        <dbReference type="ARBA" id="ARBA00022840"/>
    </source>
</evidence>
<keyword evidence="7" id="KW-1185">Reference proteome</keyword>
<keyword evidence="3" id="KW-0347">Helicase</keyword>
<evidence type="ECO:0000256" key="1">
    <source>
        <dbReference type="ARBA" id="ARBA00022741"/>
    </source>
</evidence>
<dbReference type="InterPro" id="IPR027417">
    <property type="entry name" value="P-loop_NTPase"/>
</dbReference>
<dbReference type="GO" id="GO:0016787">
    <property type="term" value="F:hydrolase activity"/>
    <property type="evidence" value="ECO:0007669"/>
    <property type="project" value="UniProtKB-KW"/>
</dbReference>
<dbReference type="GO" id="GO:0004386">
    <property type="term" value="F:helicase activity"/>
    <property type="evidence" value="ECO:0007669"/>
    <property type="project" value="UniProtKB-KW"/>
</dbReference>
<accession>U6H5M8</accession>
<evidence type="ECO:0000313" key="7">
    <source>
        <dbReference type="Proteomes" id="UP000018201"/>
    </source>
</evidence>
<dbReference type="Gene3D" id="3.40.50.300">
    <property type="entry name" value="P-loop containing nucleotide triphosphate hydrolases"/>
    <property type="match status" value="1"/>
</dbReference>
<sequence length="236" mass="24217">MAAMNKPTFDAILTHAVTERSRGSAVSEDGGVYSISSSSSSSSSSASSSASSAAAAADGGGGGGGGAPAAGGGAAAAAAAAATAAATTQLKPVLVFVASRRQTRLTARELIALQHMHDGDISFLCLETKQQQTEFAKAIKQVKDSSLRSVLVHGVGLHHAGLSSSDRNISAYLFSIGVIRVLVASATLAWGLNLPARLVVIKGTEYFDGKTKRYTDMPVTDILQVVRVVLNMIDRQ</sequence>
<evidence type="ECO:0000313" key="6">
    <source>
        <dbReference type="EMBL" id="CDI87182.1"/>
    </source>
</evidence>
<keyword evidence="4" id="KW-0067">ATP-binding</keyword>
<gene>
    <name evidence="6" type="ORF">EPH_0024310</name>
</gene>
<dbReference type="Proteomes" id="UP000018201">
    <property type="component" value="Unassembled WGS sequence"/>
</dbReference>
<dbReference type="AlphaFoldDB" id="U6H5M8"/>
<dbReference type="OrthoDB" id="5575at2759"/>
<reference evidence="6" key="2">
    <citation type="submission" date="2013-10" db="EMBL/GenBank/DDBJ databases">
        <authorList>
            <person name="Aslett M."/>
        </authorList>
    </citation>
    <scope>NUCLEOTIDE SEQUENCE [LARGE SCALE GENOMIC DNA]</scope>
    <source>
        <strain evidence="6">Houghton</strain>
    </source>
</reference>
<evidence type="ECO:0000256" key="5">
    <source>
        <dbReference type="SAM" id="MobiDB-lite"/>
    </source>
</evidence>
<keyword evidence="1" id="KW-0547">Nucleotide-binding</keyword>
<feature type="compositionally biased region" description="Low complexity" evidence="5">
    <location>
        <begin position="36"/>
        <end position="57"/>
    </location>
</feature>
<organism evidence="6 7">
    <name type="scientific">Eimeria praecox</name>
    <dbReference type="NCBI Taxonomy" id="51316"/>
    <lineage>
        <taxon>Eukaryota</taxon>
        <taxon>Sar</taxon>
        <taxon>Alveolata</taxon>
        <taxon>Apicomplexa</taxon>
        <taxon>Conoidasida</taxon>
        <taxon>Coccidia</taxon>
        <taxon>Eucoccidiorida</taxon>
        <taxon>Eimeriorina</taxon>
        <taxon>Eimeriidae</taxon>
        <taxon>Eimeria</taxon>
    </lineage>
</organism>
<dbReference type="GO" id="GO:0005634">
    <property type="term" value="C:nucleus"/>
    <property type="evidence" value="ECO:0007669"/>
    <property type="project" value="TreeGrafter"/>
</dbReference>
<dbReference type="SUPFAM" id="SSF52540">
    <property type="entry name" value="P-loop containing nucleoside triphosphate hydrolases"/>
    <property type="match status" value="1"/>
</dbReference>
<dbReference type="PANTHER" id="PTHR47961">
    <property type="entry name" value="DNA POLYMERASE THETA, PUTATIVE (AFU_ORTHOLOGUE AFUA_1G05260)-RELATED"/>
    <property type="match status" value="1"/>
</dbReference>
<dbReference type="GO" id="GO:0005524">
    <property type="term" value="F:ATP binding"/>
    <property type="evidence" value="ECO:0007669"/>
    <property type="project" value="UniProtKB-KW"/>
</dbReference>
<dbReference type="VEuPathDB" id="ToxoDB:EPH_0024310"/>
<proteinExistence type="predicted"/>
<keyword evidence="2" id="KW-0378">Hydrolase</keyword>
<evidence type="ECO:0000256" key="2">
    <source>
        <dbReference type="ARBA" id="ARBA00022801"/>
    </source>
</evidence>
<dbReference type="PANTHER" id="PTHR47961:SF4">
    <property type="entry name" value="ACTIVATING SIGNAL COINTEGRATOR 1 COMPLEX SUBUNIT 3"/>
    <property type="match status" value="1"/>
</dbReference>
<feature type="compositionally biased region" description="Gly residues" evidence="5">
    <location>
        <begin position="58"/>
        <end position="69"/>
    </location>
</feature>